<keyword evidence="4" id="KW-1133">Transmembrane helix</keyword>
<dbReference type="InterPro" id="IPR015915">
    <property type="entry name" value="Kelch-typ_b-propeller"/>
</dbReference>
<keyword evidence="5" id="KW-0732">Signal</keyword>
<feature type="chain" id="PRO_5034809305" description="Galactose oxidase" evidence="5">
    <location>
        <begin position="25"/>
        <end position="1053"/>
    </location>
</feature>
<feature type="region of interest" description="Disordered" evidence="3">
    <location>
        <begin position="849"/>
        <end position="884"/>
    </location>
</feature>
<keyword evidence="1" id="KW-0880">Kelch repeat</keyword>
<feature type="region of interest" description="Disordered" evidence="3">
    <location>
        <begin position="619"/>
        <end position="642"/>
    </location>
</feature>
<feature type="transmembrane region" description="Helical" evidence="4">
    <location>
        <begin position="432"/>
        <end position="455"/>
    </location>
</feature>
<dbReference type="Pfam" id="PF24681">
    <property type="entry name" value="Kelch_KLHDC2_KLHL20_DRC7"/>
    <property type="match status" value="1"/>
</dbReference>
<feature type="compositionally biased region" description="Low complexity" evidence="3">
    <location>
        <begin position="741"/>
        <end position="760"/>
    </location>
</feature>
<dbReference type="Gene3D" id="2.120.10.80">
    <property type="entry name" value="Kelch-type beta propeller"/>
    <property type="match status" value="3"/>
</dbReference>
<dbReference type="OrthoDB" id="432528at2759"/>
<evidence type="ECO:0000256" key="4">
    <source>
        <dbReference type="SAM" id="Phobius"/>
    </source>
</evidence>
<keyword evidence="2" id="KW-0677">Repeat</keyword>
<keyword evidence="4" id="KW-0812">Transmembrane</keyword>
<dbReference type="SUPFAM" id="SSF117281">
    <property type="entry name" value="Kelch motif"/>
    <property type="match status" value="1"/>
</dbReference>
<dbReference type="PANTHER" id="PTHR46093">
    <property type="entry name" value="ACYL-COA-BINDING DOMAIN-CONTAINING PROTEIN 5"/>
    <property type="match status" value="1"/>
</dbReference>
<feature type="region of interest" description="Disordered" evidence="3">
    <location>
        <begin position="791"/>
        <end position="816"/>
    </location>
</feature>
<feature type="transmembrane region" description="Helical" evidence="4">
    <location>
        <begin position="502"/>
        <end position="521"/>
    </location>
</feature>
<evidence type="ECO:0000256" key="2">
    <source>
        <dbReference type="ARBA" id="ARBA00022737"/>
    </source>
</evidence>
<gene>
    <name evidence="6" type="ORF">JR316_004480</name>
</gene>
<accession>A0A8H7XYG6</accession>
<name>A0A8H7XYG6_PSICU</name>
<feature type="region of interest" description="Disordered" evidence="3">
    <location>
        <begin position="353"/>
        <end position="429"/>
    </location>
</feature>
<feature type="compositionally biased region" description="Polar residues" evidence="3">
    <location>
        <begin position="575"/>
        <end position="586"/>
    </location>
</feature>
<feature type="region of interest" description="Disordered" evidence="3">
    <location>
        <begin position="469"/>
        <end position="489"/>
    </location>
</feature>
<feature type="compositionally biased region" description="Polar residues" evidence="3">
    <location>
        <begin position="956"/>
        <end position="967"/>
    </location>
</feature>
<feature type="region of interest" description="Disordered" evidence="3">
    <location>
        <begin position="701"/>
        <end position="779"/>
    </location>
</feature>
<feature type="compositionally biased region" description="Polar residues" evidence="3">
    <location>
        <begin position="701"/>
        <end position="740"/>
    </location>
</feature>
<protein>
    <recommendedName>
        <fullName evidence="7">Galactose oxidase</fullName>
    </recommendedName>
</protein>
<feature type="compositionally biased region" description="Polar residues" evidence="3">
    <location>
        <begin position="374"/>
        <end position="408"/>
    </location>
</feature>
<proteinExistence type="predicted"/>
<organism evidence="6">
    <name type="scientific">Psilocybe cubensis</name>
    <name type="common">Psychedelic mushroom</name>
    <name type="synonym">Stropharia cubensis</name>
    <dbReference type="NCBI Taxonomy" id="181762"/>
    <lineage>
        <taxon>Eukaryota</taxon>
        <taxon>Fungi</taxon>
        <taxon>Dikarya</taxon>
        <taxon>Basidiomycota</taxon>
        <taxon>Agaricomycotina</taxon>
        <taxon>Agaricomycetes</taxon>
        <taxon>Agaricomycetidae</taxon>
        <taxon>Agaricales</taxon>
        <taxon>Agaricineae</taxon>
        <taxon>Strophariaceae</taxon>
        <taxon>Psilocybe</taxon>
    </lineage>
</organism>
<evidence type="ECO:0000313" key="6">
    <source>
        <dbReference type="EMBL" id="KAG5170096.1"/>
    </source>
</evidence>
<dbReference type="AlphaFoldDB" id="A0A8H7XYG6"/>
<feature type="compositionally biased region" description="Basic and acidic residues" evidence="3">
    <location>
        <begin position="994"/>
        <end position="1006"/>
    </location>
</feature>
<dbReference type="EMBL" id="JAFIQS010000004">
    <property type="protein sequence ID" value="KAG5170096.1"/>
    <property type="molecule type" value="Genomic_DNA"/>
</dbReference>
<feature type="compositionally biased region" description="Polar residues" evidence="3">
    <location>
        <begin position="1007"/>
        <end position="1017"/>
    </location>
</feature>
<sequence>MHSYILTNLRFLLLLQFTVSQVWGFNASARWGQAAVVINDALYIFGGKTDNYNSFSYTSAPNNNDLLYLSLSSPFDASAPPWDLVSSSTNLSTSQGPALAWSTLSALNTSTILLFGGQPGPNSPIVITDAADSADLLDVFSRLSPNWIIEPAFWLNEPIRRIRHSTVTAPSGLVFIFGGEKADGSRNGFSDHYVFDPNALNFTLLPLDNAPPDIYGHTSIILPDGRILVFGGFCQSLGKLLPFSTIWILDTKQANLTWSVVELVQTDVPSPRMAFVAVLISGGKIIIQGGSDANLQNNFSDGWVLDTTQSPMTWTPVDALSQLGPRRDHFGVSSGEQVIFGFGYTNNGPAPAPLQIYNPSSNSFTPTYTPPPDNSVTQTLPIPSQTTKSTSHTTAGSTTNGVHPTSTSDPNNPAGGGNGEPNDDTGTNRTTAVAVGTVFAVIGVLLIGIGFAYYVRRKHRQRDDRQFLALGGDDDDESDSPHLSGPIPVVGMHREMGEVRGARGLLGSLGIASALSAATKMRSMRNQPPRRDMLADEDTRSFGEWYNARKREGRGGSSWSLLNMFGGGTPRLRSRQASSTGRSVRSTPWVEKHDPFSDGATSMKDEETGFIGAAALDHRPHTRRESSYASYASSRSGPYRDPFADTIQEEARPEYAPTDLDEQYSDSIHDHLEPTVRHVVPPTLPAIRTVLPLSQQINQTLSPLSERTSQSSFLHASGSSQAHSSENVPSPFSGGFMSQATSMTSIHPTTPSSPKTTSIIGASDPSLLQTNQPMRRSDSWWSRFSRSSFLERRSSNAGARASYDIRDPNPAPRLGAIEEGSLHTDSRSSPGSADQKALEAAAAAAVAVVAQKEKEKSGSGSQRESGGPHVYGAEGHGKSMSSLRTADSEAIERMAGTMDVVQRVKERSKRGSGSTSSTGGLSFDTQGTVSEIGEDMHMRMVMSPDSDPTGLAGAGPSTSNAIATSPPSAYKDTFGPIGPLHIDGGSTPLSPSKVSERVQAYERRMSQDQPTSPLPKNSKQREERPKKRVEVDYGLVPRPSLFVANPDHRLESS</sequence>
<feature type="region of interest" description="Disordered" evidence="3">
    <location>
        <begin position="568"/>
        <end position="603"/>
    </location>
</feature>
<dbReference type="CDD" id="cd12087">
    <property type="entry name" value="TM_EGFR-like"/>
    <property type="match status" value="1"/>
</dbReference>
<feature type="region of interest" description="Disordered" evidence="3">
    <location>
        <begin position="944"/>
        <end position="1053"/>
    </location>
</feature>
<comment type="caution">
    <text evidence="6">The sequence shown here is derived from an EMBL/GenBank/DDBJ whole genome shotgun (WGS) entry which is preliminary data.</text>
</comment>
<feature type="compositionally biased region" description="Basic and acidic residues" evidence="3">
    <location>
        <begin position="1019"/>
        <end position="1031"/>
    </location>
</feature>
<dbReference type="PANTHER" id="PTHR46093:SF18">
    <property type="entry name" value="FIBRONECTIN TYPE-III DOMAIN-CONTAINING PROTEIN"/>
    <property type="match status" value="1"/>
</dbReference>
<feature type="compositionally biased region" description="Polar residues" evidence="3">
    <location>
        <begin position="357"/>
        <end position="367"/>
    </location>
</feature>
<feature type="region of interest" description="Disordered" evidence="3">
    <location>
        <begin position="905"/>
        <end position="926"/>
    </location>
</feature>
<keyword evidence="4" id="KW-0472">Membrane</keyword>
<feature type="signal peptide" evidence="5">
    <location>
        <begin position="1"/>
        <end position="24"/>
    </location>
</feature>
<evidence type="ECO:0000256" key="3">
    <source>
        <dbReference type="SAM" id="MobiDB-lite"/>
    </source>
</evidence>
<feature type="compositionally biased region" description="Low complexity" evidence="3">
    <location>
        <begin position="627"/>
        <end position="636"/>
    </location>
</feature>
<evidence type="ECO:0008006" key="7">
    <source>
        <dbReference type="Google" id="ProtNLM"/>
    </source>
</evidence>
<feature type="compositionally biased region" description="Low complexity" evidence="3">
    <location>
        <begin position="911"/>
        <end position="920"/>
    </location>
</feature>
<evidence type="ECO:0000256" key="1">
    <source>
        <dbReference type="ARBA" id="ARBA00022441"/>
    </source>
</evidence>
<evidence type="ECO:0000256" key="5">
    <source>
        <dbReference type="SAM" id="SignalP"/>
    </source>
</evidence>
<reference evidence="6" key="1">
    <citation type="submission" date="2021-02" db="EMBL/GenBank/DDBJ databases">
        <title>Psilocybe cubensis genome.</title>
        <authorList>
            <person name="Mckernan K.J."/>
            <person name="Crawford S."/>
            <person name="Trippe A."/>
            <person name="Kane L.T."/>
            <person name="Mclaughlin S."/>
        </authorList>
    </citation>
    <scope>NUCLEOTIDE SEQUENCE [LARGE SCALE GENOMIC DNA]</scope>
    <source>
        <strain evidence="6">MGC-MH-2018</strain>
    </source>
</reference>